<evidence type="ECO:0000256" key="2">
    <source>
        <dbReference type="SAM" id="SignalP"/>
    </source>
</evidence>
<dbReference type="PANTHER" id="PTHR35936">
    <property type="entry name" value="MEMBRANE-BOUND LYTIC MUREIN TRANSGLYCOSYLASE F"/>
    <property type="match status" value="1"/>
</dbReference>
<dbReference type="EMBL" id="FZMO01000562">
    <property type="protein sequence ID" value="SNQ52158.1"/>
    <property type="molecule type" value="Genomic_DNA"/>
</dbReference>
<protein>
    <submittedName>
        <fullName evidence="4">Periplasmic component of amino acid ABC-type transporter/signal transduction system</fullName>
    </submittedName>
</protein>
<gene>
    <name evidence="4" type="ORF">FRACA_930023</name>
</gene>
<proteinExistence type="predicted"/>
<feature type="domain" description="Solute-binding protein family 3/N-terminal" evidence="3">
    <location>
        <begin position="40"/>
        <end position="267"/>
    </location>
</feature>
<accession>A0A2I2L2M6</accession>
<dbReference type="CDD" id="cd13530">
    <property type="entry name" value="PBP2_peptides_like"/>
    <property type="match status" value="1"/>
</dbReference>
<name>A0A2I2L2M6_9ACTN</name>
<keyword evidence="5" id="KW-1185">Reference proteome</keyword>
<evidence type="ECO:0000256" key="1">
    <source>
        <dbReference type="ARBA" id="ARBA00022729"/>
    </source>
</evidence>
<dbReference type="RefSeq" id="WP_101836396.1">
    <property type="nucleotide sequence ID" value="NZ_FZMO01000562.1"/>
</dbReference>
<evidence type="ECO:0000313" key="4">
    <source>
        <dbReference type="EMBL" id="SNQ52158.1"/>
    </source>
</evidence>
<organism evidence="4 5">
    <name type="scientific">Frankia canadensis</name>
    <dbReference type="NCBI Taxonomy" id="1836972"/>
    <lineage>
        <taxon>Bacteria</taxon>
        <taxon>Bacillati</taxon>
        <taxon>Actinomycetota</taxon>
        <taxon>Actinomycetes</taxon>
        <taxon>Frankiales</taxon>
        <taxon>Frankiaceae</taxon>
        <taxon>Frankia</taxon>
    </lineage>
</organism>
<dbReference type="PANTHER" id="PTHR35936:SF19">
    <property type="entry name" value="AMINO-ACID-BINDING PROTEIN YXEM-RELATED"/>
    <property type="match status" value="1"/>
</dbReference>
<reference evidence="4 5" key="1">
    <citation type="submission" date="2017-06" db="EMBL/GenBank/DDBJ databases">
        <authorList>
            <person name="Kim H.J."/>
            <person name="Triplett B.A."/>
        </authorList>
    </citation>
    <scope>NUCLEOTIDE SEQUENCE [LARGE SCALE GENOMIC DNA]</scope>
    <source>
        <strain evidence="4">FRACA_ARgP5</strain>
    </source>
</reference>
<dbReference type="Gene3D" id="3.40.190.10">
    <property type="entry name" value="Periplasmic binding protein-like II"/>
    <property type="match status" value="2"/>
</dbReference>
<dbReference type="AlphaFoldDB" id="A0A2I2L2M6"/>
<dbReference type="Pfam" id="PF00497">
    <property type="entry name" value="SBP_bac_3"/>
    <property type="match status" value="1"/>
</dbReference>
<feature type="chain" id="PRO_5039464047" evidence="2">
    <location>
        <begin position="20"/>
        <end position="274"/>
    </location>
</feature>
<dbReference type="OrthoDB" id="8454826at2"/>
<evidence type="ECO:0000259" key="3">
    <source>
        <dbReference type="SMART" id="SM00062"/>
    </source>
</evidence>
<sequence>MPRARLLAALALVTATLLAITSCSGSGGSSHGLHLVHAGELTIATGSPAQAPWFSGGDPANGQGFESAVAYAVAARLGFSSGKVRWVTVPRERAVAAGPKSFDFAIDQISITEQRRQAVDLSGGYYTASQAVVALKTSRFARVRTLAGLRDAKLGAATGTPAMDAITRDIAPVQEPVAFTDVNEAKDALENGPIDGIAVDLPTALSLTRELGDAFVVGRLPASGPAQQYGLALAKDNPLVGDVDRALAELRSTGQLSRLADQWLGSGATTTDLR</sequence>
<feature type="signal peptide" evidence="2">
    <location>
        <begin position="1"/>
        <end position="19"/>
    </location>
</feature>
<keyword evidence="1 2" id="KW-0732">Signal</keyword>
<dbReference type="Proteomes" id="UP000234331">
    <property type="component" value="Unassembled WGS sequence"/>
</dbReference>
<dbReference type="SUPFAM" id="SSF53850">
    <property type="entry name" value="Periplasmic binding protein-like II"/>
    <property type="match status" value="1"/>
</dbReference>
<dbReference type="InterPro" id="IPR001638">
    <property type="entry name" value="Solute-binding_3/MltF_N"/>
</dbReference>
<dbReference type="SMART" id="SM00062">
    <property type="entry name" value="PBPb"/>
    <property type="match status" value="1"/>
</dbReference>
<dbReference type="PROSITE" id="PS51257">
    <property type="entry name" value="PROKAR_LIPOPROTEIN"/>
    <property type="match status" value="1"/>
</dbReference>
<evidence type="ECO:0000313" key="5">
    <source>
        <dbReference type="Proteomes" id="UP000234331"/>
    </source>
</evidence>